<dbReference type="RefSeq" id="WP_204630964.1">
    <property type="nucleotide sequence ID" value="NZ_BSOC01000004.1"/>
</dbReference>
<gene>
    <name evidence="1" type="ORF">ISS99_07465</name>
</gene>
<dbReference type="Proteomes" id="UP001430193">
    <property type="component" value="Unassembled WGS sequence"/>
</dbReference>
<reference evidence="1" key="1">
    <citation type="submission" date="2020-10" db="EMBL/GenBank/DDBJ databases">
        <title>Phylogeny of dyella-like bacteria.</title>
        <authorList>
            <person name="Fu J."/>
        </authorList>
    </citation>
    <scope>NUCLEOTIDE SEQUENCE</scope>
    <source>
        <strain evidence="1">DHON07</strain>
    </source>
</reference>
<evidence type="ECO:0000313" key="1">
    <source>
        <dbReference type="EMBL" id="MBM7129359.1"/>
    </source>
</evidence>
<accession>A0ABS2KE47</accession>
<sequence>MDKVKVLCEKAQSFRALLEGHARDNMDANLLLTWLTPLFKDIEDGKVISSCYYEYRVALGKDSPFYEPSSPFFSAESAFVCALEDWVSQAWYQEGKRRADEKEK</sequence>
<comment type="caution">
    <text evidence="1">The sequence shown here is derived from an EMBL/GenBank/DDBJ whole genome shotgun (WGS) entry which is preliminary data.</text>
</comment>
<keyword evidence="2" id="KW-1185">Reference proteome</keyword>
<evidence type="ECO:0000313" key="2">
    <source>
        <dbReference type="Proteomes" id="UP001430193"/>
    </source>
</evidence>
<protein>
    <submittedName>
        <fullName evidence="1">Uncharacterized protein</fullName>
    </submittedName>
</protein>
<organism evidence="1 2">
    <name type="scientific">Dyella mobilis</name>
    <dbReference type="NCBI Taxonomy" id="1849582"/>
    <lineage>
        <taxon>Bacteria</taxon>
        <taxon>Pseudomonadati</taxon>
        <taxon>Pseudomonadota</taxon>
        <taxon>Gammaproteobacteria</taxon>
        <taxon>Lysobacterales</taxon>
        <taxon>Rhodanobacteraceae</taxon>
        <taxon>Dyella</taxon>
    </lineage>
</organism>
<name>A0ABS2KE47_9GAMM</name>
<proteinExistence type="predicted"/>
<dbReference type="EMBL" id="JADIKF010000037">
    <property type="protein sequence ID" value="MBM7129359.1"/>
    <property type="molecule type" value="Genomic_DNA"/>
</dbReference>